<protein>
    <submittedName>
        <fullName evidence="2">Uncharacterized protein</fullName>
    </submittedName>
</protein>
<keyword evidence="3" id="KW-1185">Reference proteome</keyword>
<dbReference type="AlphaFoldDB" id="A0AAV6TSB0"/>
<accession>A0AAV6TSB0</accession>
<evidence type="ECO:0000313" key="3">
    <source>
        <dbReference type="Proteomes" id="UP000827092"/>
    </source>
</evidence>
<dbReference type="Proteomes" id="UP000827092">
    <property type="component" value="Unassembled WGS sequence"/>
</dbReference>
<proteinExistence type="predicted"/>
<evidence type="ECO:0000256" key="1">
    <source>
        <dbReference type="SAM" id="MobiDB-lite"/>
    </source>
</evidence>
<dbReference type="EMBL" id="JAFNEN010001176">
    <property type="protein sequence ID" value="KAG8174623.1"/>
    <property type="molecule type" value="Genomic_DNA"/>
</dbReference>
<sequence>METCSNQEATNVTKVEENSRPVFKSITTRFTVSRDYKRRKALDNDNSRIQRTSKSKEVKSSVAHFAYDFTGGFPRRISNIVEEEVDSLCQQMGGMDTESTSQERSRIERKKRILNHLRGERERLEKKCSD</sequence>
<organism evidence="2 3">
    <name type="scientific">Oedothorax gibbosus</name>
    <dbReference type="NCBI Taxonomy" id="931172"/>
    <lineage>
        <taxon>Eukaryota</taxon>
        <taxon>Metazoa</taxon>
        <taxon>Ecdysozoa</taxon>
        <taxon>Arthropoda</taxon>
        <taxon>Chelicerata</taxon>
        <taxon>Arachnida</taxon>
        <taxon>Araneae</taxon>
        <taxon>Araneomorphae</taxon>
        <taxon>Entelegynae</taxon>
        <taxon>Araneoidea</taxon>
        <taxon>Linyphiidae</taxon>
        <taxon>Erigoninae</taxon>
        <taxon>Oedothorax</taxon>
    </lineage>
</organism>
<evidence type="ECO:0000313" key="2">
    <source>
        <dbReference type="EMBL" id="KAG8174623.1"/>
    </source>
</evidence>
<reference evidence="2 3" key="1">
    <citation type="journal article" date="2022" name="Nat. Ecol. Evol.">
        <title>A masculinizing supergene underlies an exaggerated male reproductive morph in a spider.</title>
        <authorList>
            <person name="Hendrickx F."/>
            <person name="De Corte Z."/>
            <person name="Sonet G."/>
            <person name="Van Belleghem S.M."/>
            <person name="Kostlbacher S."/>
            <person name="Vangestel C."/>
        </authorList>
    </citation>
    <scope>NUCLEOTIDE SEQUENCE [LARGE SCALE GENOMIC DNA]</scope>
    <source>
        <strain evidence="2">W744_W776</strain>
    </source>
</reference>
<gene>
    <name evidence="2" type="ORF">JTE90_020455</name>
</gene>
<name>A0AAV6TSB0_9ARAC</name>
<comment type="caution">
    <text evidence="2">The sequence shown here is derived from an EMBL/GenBank/DDBJ whole genome shotgun (WGS) entry which is preliminary data.</text>
</comment>
<feature type="region of interest" description="Disordered" evidence="1">
    <location>
        <begin position="91"/>
        <end position="114"/>
    </location>
</feature>